<evidence type="ECO:0000313" key="2">
    <source>
        <dbReference type="Proteomes" id="UP000651271"/>
    </source>
</evidence>
<dbReference type="EMBL" id="JACOIJ010000011">
    <property type="protein sequence ID" value="MBD1429407.1"/>
    <property type="molecule type" value="Genomic_DNA"/>
</dbReference>
<sequence>MNFRLLLIIILIPFYTFGQEVITSGDALYRTTFSLINGSIMEATIKNSKTSKSKTSKTKAKIKDLTFERSENLSKEIQKKFIASMIRIQPELKGPLVKSFENNKLRNQFDRLLAGYNYSATDMADVVTAYLVISWQIVHNKNFDDKNGFNAVRTWVRDILLKSEQLAVMDNATKQLYAKAYGYQTMLCFNSYKTLIAKSDQKGLDHLRNNLYKSVRDSFIDLKSVKLTHTGFVKI</sequence>
<protein>
    <submittedName>
        <fullName evidence="1">Uncharacterized protein</fullName>
    </submittedName>
</protein>
<dbReference type="RefSeq" id="WP_190301945.1">
    <property type="nucleotide sequence ID" value="NZ_JACOIJ010000011.1"/>
</dbReference>
<keyword evidence="2" id="KW-1185">Reference proteome</keyword>
<dbReference type="InterPro" id="IPR046505">
    <property type="entry name" value="DUF6683"/>
</dbReference>
<name>A0ABR7YDL4_9SPHI</name>
<proteinExistence type="predicted"/>
<dbReference type="Proteomes" id="UP000651271">
    <property type="component" value="Unassembled WGS sequence"/>
</dbReference>
<evidence type="ECO:0000313" key="1">
    <source>
        <dbReference type="EMBL" id="MBD1429407.1"/>
    </source>
</evidence>
<organism evidence="1 2">
    <name type="scientific">Sphingobacterium litopenaei</name>
    <dbReference type="NCBI Taxonomy" id="2763500"/>
    <lineage>
        <taxon>Bacteria</taxon>
        <taxon>Pseudomonadati</taxon>
        <taxon>Bacteroidota</taxon>
        <taxon>Sphingobacteriia</taxon>
        <taxon>Sphingobacteriales</taxon>
        <taxon>Sphingobacteriaceae</taxon>
        <taxon>Sphingobacterium</taxon>
    </lineage>
</organism>
<gene>
    <name evidence="1" type="ORF">H8B04_07470</name>
</gene>
<dbReference type="Pfam" id="PF20388">
    <property type="entry name" value="DUF6683"/>
    <property type="match status" value="1"/>
</dbReference>
<accession>A0ABR7YDL4</accession>
<comment type="caution">
    <text evidence="1">The sequence shown here is derived from an EMBL/GenBank/DDBJ whole genome shotgun (WGS) entry which is preliminary data.</text>
</comment>
<reference evidence="1 2" key="1">
    <citation type="submission" date="2020-08" db="EMBL/GenBank/DDBJ databases">
        <title>Sphingobacterium sp. DN04309 isolated from aquaculture water.</title>
        <authorList>
            <person name="Zhang M."/>
        </authorList>
    </citation>
    <scope>NUCLEOTIDE SEQUENCE [LARGE SCALE GENOMIC DNA]</scope>
    <source>
        <strain evidence="1 2">DN04309</strain>
    </source>
</reference>